<gene>
    <name evidence="2" type="ORF">BUY34_13040</name>
</gene>
<dbReference type="EMBL" id="PYZR01000281">
    <property type="protein sequence ID" value="PTF60533.1"/>
    <property type="molecule type" value="Genomic_DNA"/>
</dbReference>
<dbReference type="RefSeq" id="WP_107523777.1">
    <property type="nucleotide sequence ID" value="NZ_JBOBEI010000001.1"/>
</dbReference>
<name>A0A2T4LP58_9STAP</name>
<comment type="caution">
    <text evidence="2">The sequence shown here is derived from an EMBL/GenBank/DDBJ whole genome shotgun (WGS) entry which is preliminary data.</text>
</comment>
<protein>
    <submittedName>
        <fullName evidence="2">Uncharacterized protein</fullName>
    </submittedName>
</protein>
<feature type="coiled-coil region" evidence="1">
    <location>
        <begin position="24"/>
        <end position="125"/>
    </location>
</feature>
<evidence type="ECO:0000313" key="2">
    <source>
        <dbReference type="EMBL" id="PTF60533.1"/>
    </source>
</evidence>
<evidence type="ECO:0000256" key="1">
    <source>
        <dbReference type="SAM" id="Coils"/>
    </source>
</evidence>
<organism evidence="2 3">
    <name type="scientific">Staphylococcus cohnii</name>
    <dbReference type="NCBI Taxonomy" id="29382"/>
    <lineage>
        <taxon>Bacteria</taxon>
        <taxon>Bacillati</taxon>
        <taxon>Bacillota</taxon>
        <taxon>Bacilli</taxon>
        <taxon>Bacillales</taxon>
        <taxon>Staphylococcaceae</taxon>
        <taxon>Staphylococcus</taxon>
        <taxon>Staphylococcus cohnii species complex</taxon>
    </lineage>
</organism>
<dbReference type="Proteomes" id="UP000241208">
    <property type="component" value="Unassembled WGS sequence"/>
</dbReference>
<proteinExistence type="predicted"/>
<sequence>MVKTVEDNTINIFDNQIYDKGVKAKEVKQKYHQLTNRIKQLNSKITHYQNNDEFAEATKLKSLQSDLEQELIEVDEQLNSSDYKVTEEEFDQFYKAYNKEMTGFKDEHQKLAKEMQDKLQDVVKVYRKMIENKNEAGRRISRERYVKQEKNNPGNIHNQYKGQMLAHEINLGDGNKYDEQTTPRGYAWQLEKALDTVSRDEFQKYHYGKKQW</sequence>
<dbReference type="AlphaFoldDB" id="A0A2T4LP58"/>
<accession>A0A2T4LP58</accession>
<evidence type="ECO:0000313" key="3">
    <source>
        <dbReference type="Proteomes" id="UP000241208"/>
    </source>
</evidence>
<dbReference type="STRING" id="29382.BZ166_01625"/>
<keyword evidence="1" id="KW-0175">Coiled coil</keyword>
<reference evidence="2 3" key="1">
    <citation type="journal article" date="2016" name="Front. Microbiol.">
        <title>Comprehensive Phylogenetic Analysis of Bovine Non-aureus Staphylococci Species Based on Whole-Genome Sequencing.</title>
        <authorList>
            <person name="Naushad S."/>
            <person name="Barkema H.W."/>
            <person name="Luby C."/>
            <person name="Condas L.A."/>
            <person name="Nobrega D.B."/>
            <person name="Carson D.A."/>
            <person name="De Buck J."/>
        </authorList>
    </citation>
    <scope>NUCLEOTIDE SEQUENCE [LARGE SCALE GENOMIC DNA]</scope>
    <source>
        <strain evidence="2 3">SNUC 3829</strain>
    </source>
</reference>